<dbReference type="InterPro" id="IPR016140">
    <property type="entry name" value="Bifunc_inhib/LTP/seed_store"/>
</dbReference>
<evidence type="ECO:0000256" key="2">
    <source>
        <dbReference type="ARBA" id="ARBA00009748"/>
    </source>
</evidence>
<keyword evidence="15" id="KW-1185">Reference proteome</keyword>
<evidence type="ECO:0000256" key="6">
    <source>
        <dbReference type="ARBA" id="ARBA00023157"/>
    </source>
</evidence>
<dbReference type="InterPro" id="IPR036312">
    <property type="entry name" value="Bifun_inhib/LTP/seed_sf"/>
</dbReference>
<name>I1LN74_SOYBN</name>
<dbReference type="ExpressionAtlas" id="I1LN74">
    <property type="expression patterns" value="baseline and differential"/>
</dbReference>
<feature type="signal peptide" evidence="11">
    <location>
        <begin position="1"/>
        <end position="31"/>
    </location>
</feature>
<keyword evidence="3" id="KW-1003">Cell membrane</keyword>
<keyword evidence="8" id="KW-0449">Lipoprotein</keyword>
<evidence type="ECO:0000256" key="10">
    <source>
        <dbReference type="SAM" id="Phobius"/>
    </source>
</evidence>
<feature type="transmembrane region" description="Helical" evidence="10">
    <location>
        <begin position="177"/>
        <end position="198"/>
    </location>
</feature>
<evidence type="ECO:0000256" key="11">
    <source>
        <dbReference type="SAM" id="SignalP"/>
    </source>
</evidence>
<dbReference type="InParanoid" id="I1LN74"/>
<keyword evidence="10" id="KW-1133">Transmembrane helix</keyword>
<accession>I1LN74</accession>
<keyword evidence="5 11" id="KW-0732">Signal</keyword>
<evidence type="ECO:0000256" key="8">
    <source>
        <dbReference type="ARBA" id="ARBA00023288"/>
    </source>
</evidence>
<dbReference type="GO" id="GO:0098552">
    <property type="term" value="C:side of membrane"/>
    <property type="evidence" value="ECO:0007669"/>
    <property type="project" value="UniProtKB-KW"/>
</dbReference>
<evidence type="ECO:0000256" key="3">
    <source>
        <dbReference type="ARBA" id="ARBA00022475"/>
    </source>
</evidence>
<keyword evidence="6" id="KW-1015">Disulfide bond</keyword>
<dbReference type="FunCoup" id="I1LN74">
    <property type="interactions" value="449"/>
</dbReference>
<dbReference type="EMBL" id="CM000844">
    <property type="protein sequence ID" value="KRH31489.1"/>
    <property type="molecule type" value="Genomic_DNA"/>
</dbReference>
<dbReference type="GO" id="GO:0005886">
    <property type="term" value="C:plasma membrane"/>
    <property type="evidence" value="ECO:0007669"/>
    <property type="project" value="UniProtKB-SubCell"/>
</dbReference>
<feature type="compositionally biased region" description="Low complexity" evidence="9">
    <location>
        <begin position="137"/>
        <end position="164"/>
    </location>
</feature>
<evidence type="ECO:0000256" key="4">
    <source>
        <dbReference type="ARBA" id="ARBA00022622"/>
    </source>
</evidence>
<dbReference type="AlphaFoldDB" id="I1LN74"/>
<feature type="domain" description="Bifunctional inhibitor/plant lipid transfer protein/seed storage helical" evidence="12">
    <location>
        <begin position="39"/>
        <end position="120"/>
    </location>
</feature>
<keyword evidence="4" id="KW-0336">GPI-anchor</keyword>
<dbReference type="InterPro" id="IPR043325">
    <property type="entry name" value="LTSS"/>
</dbReference>
<dbReference type="SUPFAM" id="SSF47699">
    <property type="entry name" value="Bifunctional inhibitor/lipid-transfer protein/seed storage 2S albumin"/>
    <property type="match status" value="1"/>
</dbReference>
<dbReference type="Pfam" id="PF14368">
    <property type="entry name" value="LTP_2"/>
    <property type="match status" value="1"/>
</dbReference>
<comment type="similarity">
    <text evidence="2">Belongs to the plant LTP family.</text>
</comment>
<comment type="subcellular location">
    <subcellularLocation>
        <location evidence="1">Cell membrane</location>
        <topology evidence="1">Lipid-anchor</topology>
        <topology evidence="1">GPI-anchor</topology>
    </subcellularLocation>
</comment>
<dbReference type="SMR" id="I1LN74"/>
<dbReference type="CDD" id="cd00010">
    <property type="entry name" value="AAI_LTSS"/>
    <property type="match status" value="1"/>
</dbReference>
<evidence type="ECO:0000313" key="14">
    <source>
        <dbReference type="EnsemblPlants" id="KRH31489"/>
    </source>
</evidence>
<feature type="region of interest" description="Disordered" evidence="9">
    <location>
        <begin position="135"/>
        <end position="165"/>
    </location>
</feature>
<evidence type="ECO:0000313" key="15">
    <source>
        <dbReference type="Proteomes" id="UP000008827"/>
    </source>
</evidence>
<dbReference type="SMART" id="SM00499">
    <property type="entry name" value="AAI"/>
    <property type="match status" value="1"/>
</dbReference>
<reference evidence="13" key="3">
    <citation type="submission" date="2018-07" db="EMBL/GenBank/DDBJ databases">
        <title>WGS assembly of Glycine max.</title>
        <authorList>
            <person name="Schmutz J."/>
            <person name="Cannon S."/>
            <person name="Schlueter J."/>
            <person name="Ma J."/>
            <person name="Mitros T."/>
            <person name="Nelson W."/>
            <person name="Hyten D."/>
            <person name="Song Q."/>
            <person name="Thelen J."/>
            <person name="Cheng J."/>
            <person name="Xu D."/>
            <person name="Hellsten U."/>
            <person name="May G."/>
            <person name="Yu Y."/>
            <person name="Sakurai T."/>
            <person name="Umezawa T."/>
            <person name="Bhattacharyya M."/>
            <person name="Sandhu D."/>
            <person name="Valliyodan B."/>
            <person name="Lindquist E."/>
            <person name="Peto M."/>
            <person name="Grant D."/>
            <person name="Shu S."/>
            <person name="Goodstein D."/>
            <person name="Barry K."/>
            <person name="Futrell-Griggs M."/>
            <person name="Abernathy B."/>
            <person name="Du J."/>
            <person name="Tian Z."/>
            <person name="Zhu L."/>
            <person name="Gill N."/>
            <person name="Joshi T."/>
            <person name="Libault M."/>
            <person name="Sethuraman A."/>
            <person name="Zhang X."/>
            <person name="Shinozaki K."/>
            <person name="Nguyen H."/>
            <person name="Wing R."/>
            <person name="Cregan P."/>
            <person name="Specht J."/>
            <person name="Grimwood J."/>
            <person name="Rokhsar D."/>
            <person name="Stacey G."/>
            <person name="Shoemaker R."/>
            <person name="Jackson S."/>
        </authorList>
    </citation>
    <scope>NUCLEOTIDE SEQUENCE</scope>
    <source>
        <tissue evidence="13">Callus</tissue>
    </source>
</reference>
<proteinExistence type="inferred from homology"/>
<keyword evidence="7" id="KW-0325">Glycoprotein</keyword>
<evidence type="ECO:0000313" key="13">
    <source>
        <dbReference type="EMBL" id="KRH31489.1"/>
    </source>
</evidence>
<organism evidence="14">
    <name type="scientific">Glycine max</name>
    <name type="common">Soybean</name>
    <name type="synonym">Glycine hispida</name>
    <dbReference type="NCBI Taxonomy" id="3847"/>
    <lineage>
        <taxon>Eukaryota</taxon>
        <taxon>Viridiplantae</taxon>
        <taxon>Streptophyta</taxon>
        <taxon>Embryophyta</taxon>
        <taxon>Tracheophyta</taxon>
        <taxon>Spermatophyta</taxon>
        <taxon>Magnoliopsida</taxon>
        <taxon>eudicotyledons</taxon>
        <taxon>Gunneridae</taxon>
        <taxon>Pentapetalae</taxon>
        <taxon>rosids</taxon>
        <taxon>fabids</taxon>
        <taxon>Fabales</taxon>
        <taxon>Fabaceae</taxon>
        <taxon>Papilionoideae</taxon>
        <taxon>50 kb inversion clade</taxon>
        <taxon>NPAAA clade</taxon>
        <taxon>indigoferoid/millettioid clade</taxon>
        <taxon>Phaseoleae</taxon>
        <taxon>Glycine</taxon>
        <taxon>Glycine subgen. Soja</taxon>
    </lineage>
</organism>
<reference evidence="14" key="2">
    <citation type="submission" date="2018-02" db="UniProtKB">
        <authorList>
            <consortium name="EnsemblPlants"/>
        </authorList>
    </citation>
    <scope>IDENTIFICATION</scope>
    <source>
        <strain evidence="14">Williams 82</strain>
    </source>
</reference>
<feature type="chain" id="PRO_5014578446" description="Bifunctional inhibitor/plant lipid transfer protein/seed storage helical domain-containing protein" evidence="11">
    <location>
        <begin position="32"/>
        <end position="199"/>
    </location>
</feature>
<dbReference type="OrthoDB" id="1882492at2759"/>
<dbReference type="EnsemblPlants" id="KRH31489">
    <property type="protein sequence ID" value="KRH31489"/>
    <property type="gene ID" value="GLYMA_11G251100"/>
</dbReference>
<dbReference type="STRING" id="3847.I1LN74"/>
<sequence>MKQQRVEFMGLGMGMGMGLLVVMMACGSASGADDLATKCSAVIQKVIPCLDFAKGKEETPKKQCCDAATSIKESNPECLCYIIEETHKGSPQVKSLGIQEAKLLQLPSVCNVKNASITNCPKLLGLSPSSPDAAIFTSNSSKTTPSAPATSNSQTTTPQSQNASYGSMVQPSSTVTYAIVMALAIVLIALPTEIVSIYT</sequence>
<evidence type="ECO:0000256" key="1">
    <source>
        <dbReference type="ARBA" id="ARBA00004609"/>
    </source>
</evidence>
<dbReference type="eggNOG" id="ENOG502S13V">
    <property type="taxonomic scope" value="Eukaryota"/>
</dbReference>
<dbReference type="PaxDb" id="3847-GLYMA11G37010.1"/>
<dbReference type="HOGENOM" id="CLU_089796_2_0_1"/>
<evidence type="ECO:0000256" key="5">
    <source>
        <dbReference type="ARBA" id="ARBA00022729"/>
    </source>
</evidence>
<dbReference type="Proteomes" id="UP000008827">
    <property type="component" value="Chromosome 11"/>
</dbReference>
<protein>
    <recommendedName>
        <fullName evidence="12">Bifunctional inhibitor/plant lipid transfer protein/seed storage helical domain-containing protein</fullName>
    </recommendedName>
</protein>
<dbReference type="OMA" id="NASISEC"/>
<gene>
    <name evidence="13" type="ORF">GLYMA_11G251100</name>
</gene>
<evidence type="ECO:0000259" key="12">
    <source>
        <dbReference type="SMART" id="SM00499"/>
    </source>
</evidence>
<evidence type="ECO:0000256" key="9">
    <source>
        <dbReference type="SAM" id="MobiDB-lite"/>
    </source>
</evidence>
<keyword evidence="10" id="KW-0812">Transmembrane</keyword>
<evidence type="ECO:0000256" key="7">
    <source>
        <dbReference type="ARBA" id="ARBA00023180"/>
    </source>
</evidence>
<dbReference type="Gramene" id="KRH31489">
    <property type="protein sequence ID" value="KRH31489"/>
    <property type="gene ID" value="GLYMA_11G251100"/>
</dbReference>
<dbReference type="PANTHER" id="PTHR33044">
    <property type="entry name" value="BIFUNCTIONAL INHIBITOR/LIPID-TRANSFER PROTEIN/SEED STORAGE 2S ALBUMIN SUPERFAMILY PROTEIN-RELATED"/>
    <property type="match status" value="1"/>
</dbReference>
<dbReference type="Gene3D" id="1.10.110.10">
    <property type="entry name" value="Plant lipid-transfer and hydrophobic proteins"/>
    <property type="match status" value="1"/>
</dbReference>
<keyword evidence="10" id="KW-0472">Membrane</keyword>
<reference evidence="13 14" key="1">
    <citation type="journal article" date="2010" name="Nature">
        <title>Genome sequence of the palaeopolyploid soybean.</title>
        <authorList>
            <person name="Schmutz J."/>
            <person name="Cannon S.B."/>
            <person name="Schlueter J."/>
            <person name="Ma J."/>
            <person name="Mitros T."/>
            <person name="Nelson W."/>
            <person name="Hyten D.L."/>
            <person name="Song Q."/>
            <person name="Thelen J.J."/>
            <person name="Cheng J."/>
            <person name="Xu D."/>
            <person name="Hellsten U."/>
            <person name="May G.D."/>
            <person name="Yu Y."/>
            <person name="Sakurai T."/>
            <person name="Umezawa T."/>
            <person name="Bhattacharyya M.K."/>
            <person name="Sandhu D."/>
            <person name="Valliyodan B."/>
            <person name="Lindquist E."/>
            <person name="Peto M."/>
            <person name="Grant D."/>
            <person name="Shu S."/>
            <person name="Goodstein D."/>
            <person name="Barry K."/>
            <person name="Futrell-Griggs M."/>
            <person name="Abernathy B."/>
            <person name="Du J."/>
            <person name="Tian Z."/>
            <person name="Zhu L."/>
            <person name="Gill N."/>
            <person name="Joshi T."/>
            <person name="Libault M."/>
            <person name="Sethuraman A."/>
            <person name="Zhang X.-C."/>
            <person name="Shinozaki K."/>
            <person name="Nguyen H.T."/>
            <person name="Wing R.A."/>
            <person name="Cregan P."/>
            <person name="Specht J."/>
            <person name="Grimwood J."/>
            <person name="Rokhsar D."/>
            <person name="Stacey G."/>
            <person name="Shoemaker R.C."/>
            <person name="Jackson S.A."/>
        </authorList>
    </citation>
    <scope>NUCLEOTIDE SEQUENCE [LARGE SCALE GENOMIC DNA]</scope>
    <source>
        <strain evidence="14">cv. Williams 82</strain>
        <tissue evidence="13">Callus</tissue>
    </source>
</reference>
<dbReference type="PROSITE" id="PS51257">
    <property type="entry name" value="PROKAR_LIPOPROTEIN"/>
    <property type="match status" value="1"/>
</dbReference>